<evidence type="ECO:0000256" key="1">
    <source>
        <dbReference type="SAM" id="MobiDB-lite"/>
    </source>
</evidence>
<sequence>MSRRRRRIRIPSLIESQMGTGRQTPPSPGKPRLSPLLAGGWDYFRGRFSLLREIPDEILTISSDGNGSATFLQRYVLASILGKRRDTDKWCACLFPVDVIAATVASSQIAVNGYLTDVEGYDIEGAQPSSGQISVDGNPTDRRRASTAVLVRRLRHHTPRRHGRRRRDRLNGESRGFCRQRSITRRRSIRRRATHIQGTTGRRRGT</sequence>
<keyword evidence="3" id="KW-1185">Reference proteome</keyword>
<proteinExistence type="predicted"/>
<protein>
    <submittedName>
        <fullName evidence="2">Uncharacterized protein</fullName>
    </submittedName>
</protein>
<reference evidence="2" key="1">
    <citation type="journal article" date="2022" name="bioRxiv">
        <title>Sequencing and chromosome-scale assembly of the giantPleurodeles waltlgenome.</title>
        <authorList>
            <person name="Brown T."/>
            <person name="Elewa A."/>
            <person name="Iarovenko S."/>
            <person name="Subramanian E."/>
            <person name="Araus A.J."/>
            <person name="Petzold A."/>
            <person name="Susuki M."/>
            <person name="Suzuki K.-i.T."/>
            <person name="Hayashi T."/>
            <person name="Toyoda A."/>
            <person name="Oliveira C."/>
            <person name="Osipova E."/>
            <person name="Leigh N.D."/>
            <person name="Simon A."/>
            <person name="Yun M.H."/>
        </authorList>
    </citation>
    <scope>NUCLEOTIDE SEQUENCE</scope>
    <source>
        <strain evidence="2">20211129_DDA</strain>
        <tissue evidence="2">Liver</tissue>
    </source>
</reference>
<dbReference type="AlphaFoldDB" id="A0AAV7Q079"/>
<organism evidence="2 3">
    <name type="scientific">Pleurodeles waltl</name>
    <name type="common">Iberian ribbed newt</name>
    <dbReference type="NCBI Taxonomy" id="8319"/>
    <lineage>
        <taxon>Eukaryota</taxon>
        <taxon>Metazoa</taxon>
        <taxon>Chordata</taxon>
        <taxon>Craniata</taxon>
        <taxon>Vertebrata</taxon>
        <taxon>Euteleostomi</taxon>
        <taxon>Amphibia</taxon>
        <taxon>Batrachia</taxon>
        <taxon>Caudata</taxon>
        <taxon>Salamandroidea</taxon>
        <taxon>Salamandridae</taxon>
        <taxon>Pleurodelinae</taxon>
        <taxon>Pleurodeles</taxon>
    </lineage>
</organism>
<gene>
    <name evidence="2" type="ORF">NDU88_000217</name>
</gene>
<feature type="region of interest" description="Disordered" evidence="1">
    <location>
        <begin position="156"/>
        <end position="175"/>
    </location>
</feature>
<comment type="caution">
    <text evidence="2">The sequence shown here is derived from an EMBL/GenBank/DDBJ whole genome shotgun (WGS) entry which is preliminary data.</text>
</comment>
<feature type="region of interest" description="Disordered" evidence="1">
    <location>
        <begin position="186"/>
        <end position="206"/>
    </location>
</feature>
<feature type="compositionally biased region" description="Basic residues" evidence="1">
    <location>
        <begin position="156"/>
        <end position="168"/>
    </location>
</feature>
<dbReference type="EMBL" id="JANPWB010000010">
    <property type="protein sequence ID" value="KAJ1133741.1"/>
    <property type="molecule type" value="Genomic_DNA"/>
</dbReference>
<accession>A0AAV7Q079</accession>
<evidence type="ECO:0000313" key="2">
    <source>
        <dbReference type="EMBL" id="KAJ1133741.1"/>
    </source>
</evidence>
<name>A0AAV7Q079_PLEWA</name>
<evidence type="ECO:0000313" key="3">
    <source>
        <dbReference type="Proteomes" id="UP001066276"/>
    </source>
</evidence>
<dbReference type="Proteomes" id="UP001066276">
    <property type="component" value="Chromosome 6"/>
</dbReference>